<comment type="caution">
    <text evidence="1">The sequence shown here is derived from an EMBL/GenBank/DDBJ whole genome shotgun (WGS) entry which is preliminary data.</text>
</comment>
<dbReference type="Proteomes" id="UP001148662">
    <property type="component" value="Unassembled WGS sequence"/>
</dbReference>
<sequence>MLPRSDMEGMAQGVVDTLSPMFNPSSDLTVSPPRFGFAYRPYRGPTSLSNGRNIPHGLSLRKYDLQRVGSQQYEHLLLSESRNLKDHNSQVVIWGLAAVSAYRAYNDSTTLAHATTIWDQVSPYQIQPRDAANGFAASVNASIPATCNGSTVVGGVFAYPPGSQFPGAAQRPTDVDGETVGAFVALSAHLYELTSEQKYLAAAISGAEFLQNHMQAGNVSLDTFSVGPCQVLSLQPYTYITGFTIWGLSVLATHNASWTPFLNSLISTSVPYTGWTSGLNGIVTEGSSDGSQSFSQPNDVLTDGTCSCLKAVWIRGLHEAWTRMDPAFDSAKFIEAYLYVQFNALRDLALNPANNSYSPDWQGPAIEPVLSWGQLNALDVMNAAFAMAPAPTSSSVGVSTSTSYTTSTAITAVSTGAAQPATSKRSQSHLAIIIGVLVSVAGLGLIAVLFVIIPCLRRHRKKQAFPDRDLDLIGRVTRSEQVEQAVEAAYGINPFMDQTGAGPIAARGSNFESETRDLKNDILGYTVQVETGGSEHTALSPSTSAWDVAGDTASDAGGAPTNMINHPPLSPPISHNRSFVLDPHTDVLDGEMARRTEVLQLPQLITGLMNLLSTFQHEQAQAQHGSPPPRYDEADDR</sequence>
<gene>
    <name evidence="1" type="ORF">NM688_g4606</name>
</gene>
<evidence type="ECO:0000313" key="2">
    <source>
        <dbReference type="Proteomes" id="UP001148662"/>
    </source>
</evidence>
<reference evidence="1" key="1">
    <citation type="submission" date="2022-07" db="EMBL/GenBank/DDBJ databases">
        <title>Genome Sequence of Phlebia brevispora.</title>
        <authorList>
            <person name="Buettner E."/>
        </authorList>
    </citation>
    <scope>NUCLEOTIDE SEQUENCE</scope>
    <source>
        <strain evidence="1">MPL23</strain>
    </source>
</reference>
<accession>A0ACC1T2G3</accession>
<proteinExistence type="predicted"/>
<name>A0ACC1T2G3_9APHY</name>
<keyword evidence="2" id="KW-1185">Reference proteome</keyword>
<evidence type="ECO:0000313" key="1">
    <source>
        <dbReference type="EMBL" id="KAJ3551608.1"/>
    </source>
</evidence>
<dbReference type="EMBL" id="JANHOG010000778">
    <property type="protein sequence ID" value="KAJ3551608.1"/>
    <property type="molecule type" value="Genomic_DNA"/>
</dbReference>
<organism evidence="1 2">
    <name type="scientific">Phlebia brevispora</name>
    <dbReference type="NCBI Taxonomy" id="194682"/>
    <lineage>
        <taxon>Eukaryota</taxon>
        <taxon>Fungi</taxon>
        <taxon>Dikarya</taxon>
        <taxon>Basidiomycota</taxon>
        <taxon>Agaricomycotina</taxon>
        <taxon>Agaricomycetes</taxon>
        <taxon>Polyporales</taxon>
        <taxon>Meruliaceae</taxon>
        <taxon>Phlebia</taxon>
    </lineage>
</organism>
<protein>
    <submittedName>
        <fullName evidence="1">Uncharacterized protein</fullName>
    </submittedName>
</protein>